<keyword evidence="1" id="KW-0547">Nucleotide-binding</keyword>
<keyword evidence="1" id="KW-0067">ATP-binding</keyword>
<dbReference type="EMBL" id="CP048209">
    <property type="protein sequence ID" value="QHT58610.1"/>
    <property type="molecule type" value="Genomic_DNA"/>
</dbReference>
<dbReference type="SUPFAM" id="SSF52540">
    <property type="entry name" value="P-loop containing nucleoside triphosphate hydrolases"/>
    <property type="match status" value="1"/>
</dbReference>
<organism evidence="1 2">
    <name type="scientific">Paenibacillus lycopersici</name>
    <dbReference type="NCBI Taxonomy" id="2704462"/>
    <lineage>
        <taxon>Bacteria</taxon>
        <taxon>Bacillati</taxon>
        <taxon>Bacillota</taxon>
        <taxon>Bacilli</taxon>
        <taxon>Bacillales</taxon>
        <taxon>Paenibacillaceae</taxon>
        <taxon>Paenibacillus</taxon>
    </lineage>
</organism>
<dbReference type="Gene3D" id="3.40.50.300">
    <property type="entry name" value="P-loop containing nucleotide triphosphate hydrolases"/>
    <property type="match status" value="1"/>
</dbReference>
<dbReference type="KEGG" id="plyc:GXP70_00515"/>
<accession>A0A6C0FWP4</accession>
<dbReference type="AlphaFoldDB" id="A0A6C0FWP4"/>
<proteinExistence type="predicted"/>
<dbReference type="RefSeq" id="WP_162354685.1">
    <property type="nucleotide sequence ID" value="NZ_CP048209.1"/>
</dbReference>
<dbReference type="InterPro" id="IPR027417">
    <property type="entry name" value="P-loop_NTPase"/>
</dbReference>
<gene>
    <name evidence="1" type="ORF">GXP70_00515</name>
</gene>
<keyword evidence="2" id="KW-1185">Reference proteome</keyword>
<name>A0A6C0FWP4_9BACL</name>
<evidence type="ECO:0000313" key="1">
    <source>
        <dbReference type="EMBL" id="QHT58610.1"/>
    </source>
</evidence>
<protein>
    <submittedName>
        <fullName evidence="1">ATP-binding protein</fullName>
    </submittedName>
</protein>
<reference evidence="1 2" key="1">
    <citation type="submission" date="2020-01" db="EMBL/GenBank/DDBJ databases">
        <title>Paenibacillus sp. nov., isolated from tomato rhizosphere.</title>
        <authorList>
            <person name="Weon H.-Y."/>
            <person name="Lee S.A."/>
        </authorList>
    </citation>
    <scope>NUCLEOTIDE SEQUENCE [LARGE SCALE GENOMIC DNA]</scope>
    <source>
        <strain evidence="1 2">12200R-189</strain>
    </source>
</reference>
<dbReference type="GO" id="GO:0005524">
    <property type="term" value="F:ATP binding"/>
    <property type="evidence" value="ECO:0007669"/>
    <property type="project" value="UniProtKB-KW"/>
</dbReference>
<sequence>MSELFIPIAYEDIISNFPSSELDLKLMEFVEPNADMEIEINTLCLETRHSGKIVFILGRPGTGKSTFIHSLKWRPNISLRTLVSVDAAEIIKENNLSELLDEIKNISLEAIEKKDKGPTALIIDYLEDLQGFEEGNIKSFFRNLNGVLRKSPLLIIWPVTEKREVDAMLSYAESVSGTLFLKGKEVLAFTGPHTDKFVDIAKRTLSVLNAGKELDDFNLIHEDLVDTLIAVLKLPKIDINLREYYKLLKTHWQQKSGYLRDINSKIPKPTEVWFLFAYKNAEDIVAQFSRKTTRIEDAWSVITDRFSEYIDNNSQRKEAWNARRLQLAFYGALKTRVMYMPTNTLVSILASYSEHAELNKLLDSMNIPENWGNKSKAISSLKRSPMYRQLVGEVYPSGKRKGGPTGVALEKAEPIFGKVVNWISTAGSDKALNKGISIALGDAGIGNSSSEKPHPWIPGIIPDIFIDLPDKQICIEFHYTNKSEPYVLADYVLKKLDVYVAQLTSLISLKL</sequence>
<dbReference type="Proteomes" id="UP000476064">
    <property type="component" value="Chromosome"/>
</dbReference>
<evidence type="ECO:0000313" key="2">
    <source>
        <dbReference type="Proteomes" id="UP000476064"/>
    </source>
</evidence>